<dbReference type="InterPro" id="IPR027020">
    <property type="entry name" value="YnjB"/>
</dbReference>
<dbReference type="Proteomes" id="UP001209755">
    <property type="component" value="Unassembled WGS sequence"/>
</dbReference>
<dbReference type="NCBIfam" id="NF008633">
    <property type="entry name" value="PRK11622.1"/>
    <property type="match status" value="1"/>
</dbReference>
<dbReference type="PIRSF" id="PIRSF029172">
    <property type="entry name" value="UCP029172_ABC_sbc_YnjB"/>
    <property type="match status" value="1"/>
</dbReference>
<evidence type="ECO:0000313" key="3">
    <source>
        <dbReference type="Proteomes" id="UP001209755"/>
    </source>
</evidence>
<protein>
    <submittedName>
        <fullName evidence="2">Thiamine transport system substrate-binding protein</fullName>
    </submittedName>
</protein>
<dbReference type="PANTHER" id="PTHR42779:SF1">
    <property type="entry name" value="PROTEIN YNJB"/>
    <property type="match status" value="1"/>
</dbReference>
<accession>A0ABT3HGM1</accession>
<dbReference type="Pfam" id="PF13416">
    <property type="entry name" value="SBP_bac_8"/>
    <property type="match status" value="1"/>
</dbReference>
<keyword evidence="1" id="KW-0574">Periplasm</keyword>
<dbReference type="EMBL" id="JAOQNS010000013">
    <property type="protein sequence ID" value="MCW2309546.1"/>
    <property type="molecule type" value="Genomic_DNA"/>
</dbReference>
<evidence type="ECO:0000256" key="1">
    <source>
        <dbReference type="ARBA" id="ARBA00022764"/>
    </source>
</evidence>
<comment type="caution">
    <text evidence="2">The sequence shown here is derived from an EMBL/GenBank/DDBJ whole genome shotgun (WGS) entry which is preliminary data.</text>
</comment>
<keyword evidence="3" id="KW-1185">Reference proteome</keyword>
<proteinExistence type="predicted"/>
<sequence>MERFGRFFFTAALAGLVGAGIGGMARAAGAPDPGDWQAVLEDARGETVYFNAWAGEARINDFIAWVGRRVKEDYGVTLVHVKIDDAAAVVSRVLAEKTAGKTDGGSVDLIWINGENFAAMKRQDLLMTPGWADRLPNFSNVDVEGKPTVVTDFTVPTDGLEAPWGMAQLVFYYDSARLAEPPRSPAELLEWAKKNPGRFTYPQPPDFTGSTFLKQALIGLVDDPAVLQKPVEDADFDKVAAPLFAFLDDLHPVMWRSGRAFPQNASALRQLIADGETDIAFSFTQSEASSAIARGELPESVRSFVFTDGTIGNTHFVAIPFNANAKAGALVVANFLMSPEAQAEKQKPEVWGDFTVLDVAGLDAGDRTLFEDIDLGVATLSPADLGTALPEPHPSWMVRLEEAWTERYGAQ</sequence>
<name>A0ABT3HGM1_9HYPH</name>
<evidence type="ECO:0000313" key="2">
    <source>
        <dbReference type="EMBL" id="MCW2309546.1"/>
    </source>
</evidence>
<organism evidence="2 3">
    <name type="scientific">Rhodobium gokarnense</name>
    <dbReference type="NCBI Taxonomy" id="364296"/>
    <lineage>
        <taxon>Bacteria</taxon>
        <taxon>Pseudomonadati</taxon>
        <taxon>Pseudomonadota</taxon>
        <taxon>Alphaproteobacteria</taxon>
        <taxon>Hyphomicrobiales</taxon>
        <taxon>Rhodobiaceae</taxon>
        <taxon>Rhodobium</taxon>
    </lineage>
</organism>
<reference evidence="3" key="1">
    <citation type="submission" date="2023-07" db="EMBL/GenBank/DDBJ databases">
        <title>Genome sequencing of Purple Non-Sulfur Bacteria from various extreme environments.</title>
        <authorList>
            <person name="Mayer M."/>
        </authorList>
    </citation>
    <scope>NUCLEOTIDE SEQUENCE [LARGE SCALE GENOMIC DNA]</scope>
    <source>
        <strain evidence="3">DSM 17935</strain>
    </source>
</reference>
<dbReference type="Gene3D" id="3.40.190.10">
    <property type="entry name" value="Periplasmic binding protein-like II"/>
    <property type="match status" value="2"/>
</dbReference>
<dbReference type="PANTHER" id="PTHR42779">
    <property type="entry name" value="PROTEIN YNJB"/>
    <property type="match status" value="1"/>
</dbReference>
<dbReference type="InterPro" id="IPR006059">
    <property type="entry name" value="SBP"/>
</dbReference>
<dbReference type="SUPFAM" id="SSF53850">
    <property type="entry name" value="Periplasmic binding protein-like II"/>
    <property type="match status" value="1"/>
</dbReference>
<gene>
    <name evidence="2" type="ORF">M2319_003902</name>
</gene>